<dbReference type="GO" id="GO:0051015">
    <property type="term" value="F:actin filament binding"/>
    <property type="evidence" value="ECO:0007669"/>
    <property type="project" value="TreeGrafter"/>
</dbReference>
<evidence type="ECO:0000256" key="1">
    <source>
        <dbReference type="SAM" id="MobiDB-lite"/>
    </source>
</evidence>
<dbReference type="GO" id="GO:0005884">
    <property type="term" value="C:actin filament"/>
    <property type="evidence" value="ECO:0007669"/>
    <property type="project" value="TreeGrafter"/>
</dbReference>
<dbReference type="PANTHER" id="PTHR46756:SF18">
    <property type="entry name" value="GAS2-LIKE PROTEIN PICKLED EGGS"/>
    <property type="match status" value="1"/>
</dbReference>
<feature type="domain" description="Calponin-homology (CH)" evidence="2">
    <location>
        <begin position="144"/>
        <end position="259"/>
    </location>
</feature>
<dbReference type="Proteomes" id="UP000515908">
    <property type="component" value="Chromosome 01"/>
</dbReference>
<dbReference type="Gene3D" id="1.10.418.10">
    <property type="entry name" value="Calponin-like domain"/>
    <property type="match status" value="1"/>
</dbReference>
<feature type="compositionally biased region" description="Basic and acidic residues" evidence="1">
    <location>
        <begin position="334"/>
        <end position="357"/>
    </location>
</feature>
<dbReference type="SUPFAM" id="SSF47576">
    <property type="entry name" value="Calponin-homology domain, CH-domain"/>
    <property type="match status" value="1"/>
</dbReference>
<dbReference type="EMBL" id="LR877145">
    <property type="protein sequence ID" value="CAD2213067.1"/>
    <property type="molecule type" value="Genomic_DNA"/>
</dbReference>
<dbReference type="VEuPathDB" id="TriTrypDB:ADEAN_000050300"/>
<dbReference type="InterPro" id="IPR001715">
    <property type="entry name" value="CH_dom"/>
</dbReference>
<proteinExistence type="predicted"/>
<dbReference type="GO" id="GO:0051764">
    <property type="term" value="P:actin crosslink formation"/>
    <property type="evidence" value="ECO:0007669"/>
    <property type="project" value="TreeGrafter"/>
</dbReference>
<organism evidence="3 4">
    <name type="scientific">Angomonas deanei</name>
    <dbReference type="NCBI Taxonomy" id="59799"/>
    <lineage>
        <taxon>Eukaryota</taxon>
        <taxon>Discoba</taxon>
        <taxon>Euglenozoa</taxon>
        <taxon>Kinetoplastea</taxon>
        <taxon>Metakinetoplastina</taxon>
        <taxon>Trypanosomatida</taxon>
        <taxon>Trypanosomatidae</taxon>
        <taxon>Strigomonadinae</taxon>
        <taxon>Angomonas</taxon>
    </lineage>
</organism>
<name>A0A7G2C2Y7_9TRYP</name>
<reference evidence="3 4" key="1">
    <citation type="submission" date="2020-08" db="EMBL/GenBank/DDBJ databases">
        <authorList>
            <person name="Newling K."/>
            <person name="Davey J."/>
            <person name="Forrester S."/>
        </authorList>
    </citation>
    <scope>NUCLEOTIDE SEQUENCE [LARGE SCALE GENOMIC DNA]</scope>
    <source>
        <strain evidence="4">Crithidia deanei Carvalho (ATCC PRA-265)</strain>
    </source>
</reference>
<evidence type="ECO:0000259" key="2">
    <source>
        <dbReference type="PROSITE" id="PS50021"/>
    </source>
</evidence>
<evidence type="ECO:0000313" key="3">
    <source>
        <dbReference type="EMBL" id="CAD2213067.1"/>
    </source>
</evidence>
<dbReference type="InterPro" id="IPR036872">
    <property type="entry name" value="CH_dom_sf"/>
</dbReference>
<feature type="compositionally biased region" description="Polar residues" evidence="1">
    <location>
        <begin position="323"/>
        <end position="333"/>
    </location>
</feature>
<evidence type="ECO:0000313" key="4">
    <source>
        <dbReference type="Proteomes" id="UP000515908"/>
    </source>
</evidence>
<sequence length="506" mass="56394">MKGLKEQDAKRALERKLGIKHMGGAPSTAAKEAPSGEGDEVKKVVSSLRKVETNATELPAAAKDNETDEVKKVVSGLRHVQTNKEETSETKDSADEVKQAVKALRHVDPTNMGGEPIKKEPINEADRPKAAKLTATTTREAMDKIVTEEIREWVAIMVGSNYNTAVLQEENFCDAIRDGIVLNVLLQKMRNPPVPDEALKVPKKATGFFMRDNVNNFLIEAKKEYNLKDAQVFIESDLCDKKNERQVITCLMSIARLAYNRGDIPLAPSIIMYEKEIDTNASKLNDEELGKLVEEAEKADEEVEEVEEVEEEVAGDAAAPGDTSFTSCVSGASSHEEPKEATPVEQDAKKEEEEKKPNTPQKPEPTEAEKKSAEEKGVFYLRDGQLGVKVDGEIKKRPVMIRKRMPRNLEESAAPQYYSKHWDGVDVAVGVCVNEHYKKYPESRLRLRGIASAAGEYVLYSRGSTTRRQLYIRILQRQPFVRKSQGPGGPSWVSLEEILEEAETQN</sequence>
<keyword evidence="4" id="KW-1185">Reference proteome</keyword>
<feature type="region of interest" description="Disordered" evidence="1">
    <location>
        <begin position="16"/>
        <end position="40"/>
    </location>
</feature>
<dbReference type="PROSITE" id="PS50021">
    <property type="entry name" value="CH"/>
    <property type="match status" value="1"/>
</dbReference>
<dbReference type="Pfam" id="PF00307">
    <property type="entry name" value="CH"/>
    <property type="match status" value="1"/>
</dbReference>
<dbReference type="AlphaFoldDB" id="A0A7G2C2Y7"/>
<feature type="compositionally biased region" description="Basic and acidic residues" evidence="1">
    <location>
        <begin position="364"/>
        <end position="376"/>
    </location>
</feature>
<gene>
    <name evidence="3" type="ORF">ADEAN_000050300</name>
</gene>
<feature type="region of interest" description="Disordered" evidence="1">
    <location>
        <begin position="308"/>
        <end position="376"/>
    </location>
</feature>
<dbReference type="GO" id="GO:0008093">
    <property type="term" value="F:cytoskeletal anchor activity"/>
    <property type="evidence" value="ECO:0007669"/>
    <property type="project" value="TreeGrafter"/>
</dbReference>
<dbReference type="PANTHER" id="PTHR46756">
    <property type="entry name" value="TRANSGELIN"/>
    <property type="match status" value="1"/>
</dbReference>
<protein>
    <submittedName>
        <fullName evidence="3">Calponin homology (CH) domain containing protein, putative</fullName>
    </submittedName>
</protein>
<accession>A0A7G2C2Y7</accession>